<reference evidence="2" key="1">
    <citation type="submission" date="2016-11" db="EMBL/GenBank/DDBJ databases">
        <authorList>
            <person name="Varghese N."/>
            <person name="Submissions S."/>
        </authorList>
    </citation>
    <scope>NUCLEOTIDE SEQUENCE [LARGE SCALE GENOMIC DNA]</scope>
    <source>
        <strain evidence="2">CGMCC 1.8995</strain>
    </source>
</reference>
<gene>
    <name evidence="1" type="ORF">SAMN05216361_3079</name>
</gene>
<dbReference type="OrthoDB" id="5898505at2"/>
<dbReference type="AlphaFoldDB" id="A0A1M5N4Z8"/>
<keyword evidence="2" id="KW-1185">Reference proteome</keyword>
<dbReference type="RefSeq" id="WP_073324022.1">
    <property type="nucleotide sequence ID" value="NZ_FQWD01000005.1"/>
</dbReference>
<protein>
    <submittedName>
        <fullName evidence="1">Uncharacterized protein</fullName>
    </submittedName>
</protein>
<dbReference type="EMBL" id="FQWD01000005">
    <property type="protein sequence ID" value="SHG84644.1"/>
    <property type="molecule type" value="Genomic_DNA"/>
</dbReference>
<evidence type="ECO:0000313" key="2">
    <source>
        <dbReference type="Proteomes" id="UP000184520"/>
    </source>
</evidence>
<organism evidence="1 2">
    <name type="scientific">Marisediminitalea aggregata</name>
    <dbReference type="NCBI Taxonomy" id="634436"/>
    <lineage>
        <taxon>Bacteria</taxon>
        <taxon>Pseudomonadati</taxon>
        <taxon>Pseudomonadota</taxon>
        <taxon>Gammaproteobacteria</taxon>
        <taxon>Alteromonadales</taxon>
        <taxon>Alteromonadaceae</taxon>
        <taxon>Marisediminitalea</taxon>
    </lineage>
</organism>
<evidence type="ECO:0000313" key="1">
    <source>
        <dbReference type="EMBL" id="SHG84644.1"/>
    </source>
</evidence>
<sequence>MKLLNTYEDREEAEAAALKITGENRLASERDSTVVIYNLFGQPTWGNFYALGMFNLAELKQIVEARKAGVNYNQRRHQEILATLRYVESSFEIKIPAHWQ</sequence>
<accession>A0A1M5N4Z8</accession>
<name>A0A1M5N4Z8_9ALTE</name>
<proteinExistence type="predicted"/>
<dbReference type="Proteomes" id="UP000184520">
    <property type="component" value="Unassembled WGS sequence"/>
</dbReference>